<evidence type="ECO:0000256" key="1">
    <source>
        <dbReference type="SAM" id="Phobius"/>
    </source>
</evidence>
<dbReference type="EMBL" id="JBCGBO010000001">
    <property type="protein sequence ID" value="KAK9228205.1"/>
    <property type="molecule type" value="Genomic_DNA"/>
</dbReference>
<comment type="caution">
    <text evidence="2">The sequence shown here is derived from an EMBL/GenBank/DDBJ whole genome shotgun (WGS) entry which is preliminary data.</text>
</comment>
<evidence type="ECO:0000313" key="2">
    <source>
        <dbReference type="EMBL" id="KAK9228205.1"/>
    </source>
</evidence>
<proteinExistence type="predicted"/>
<evidence type="ECO:0000313" key="3">
    <source>
        <dbReference type="Proteomes" id="UP001428341"/>
    </source>
</evidence>
<keyword evidence="1" id="KW-0472">Membrane</keyword>
<sequence>MVNKGHSVSRVVLIYEIYSLYHFLFHHQEFTRDIDHVIVFHLFQISVLTLVLDCYPLVDSLTTVG</sequence>
<keyword evidence="1" id="KW-1133">Transmembrane helix</keyword>
<feature type="transmembrane region" description="Helical" evidence="1">
    <location>
        <begin position="6"/>
        <end position="25"/>
    </location>
</feature>
<feature type="transmembrane region" description="Helical" evidence="1">
    <location>
        <begin position="37"/>
        <end position="58"/>
    </location>
</feature>
<reference evidence="2 3" key="1">
    <citation type="submission" date="2024-05" db="EMBL/GenBank/DDBJ databases">
        <title>Haplotype-resolved chromosome-level genome assembly of Huyou (Citrus changshanensis).</title>
        <authorList>
            <person name="Miao C."/>
            <person name="Chen W."/>
            <person name="Wu Y."/>
            <person name="Wang L."/>
            <person name="Zhao S."/>
            <person name="Grierson D."/>
            <person name="Xu C."/>
            <person name="Chen K."/>
        </authorList>
    </citation>
    <scope>NUCLEOTIDE SEQUENCE [LARGE SCALE GENOMIC DNA]</scope>
    <source>
        <strain evidence="2">01-14</strain>
        <tissue evidence="2">Leaf</tissue>
    </source>
</reference>
<dbReference type="AlphaFoldDB" id="A0AAP0MWB3"/>
<keyword evidence="1" id="KW-0812">Transmembrane</keyword>
<name>A0AAP0MWB3_9ROSI</name>
<protein>
    <submittedName>
        <fullName evidence="2">Uncharacterized protein</fullName>
    </submittedName>
</protein>
<organism evidence="2 3">
    <name type="scientific">Citrus x changshan-huyou</name>
    <dbReference type="NCBI Taxonomy" id="2935761"/>
    <lineage>
        <taxon>Eukaryota</taxon>
        <taxon>Viridiplantae</taxon>
        <taxon>Streptophyta</taxon>
        <taxon>Embryophyta</taxon>
        <taxon>Tracheophyta</taxon>
        <taxon>Spermatophyta</taxon>
        <taxon>Magnoliopsida</taxon>
        <taxon>eudicotyledons</taxon>
        <taxon>Gunneridae</taxon>
        <taxon>Pentapetalae</taxon>
        <taxon>rosids</taxon>
        <taxon>malvids</taxon>
        <taxon>Sapindales</taxon>
        <taxon>Rutaceae</taxon>
        <taxon>Aurantioideae</taxon>
        <taxon>Citrus</taxon>
    </lineage>
</organism>
<gene>
    <name evidence="2" type="ORF">WN944_021154</name>
</gene>
<keyword evidence="3" id="KW-1185">Reference proteome</keyword>
<dbReference type="Proteomes" id="UP001428341">
    <property type="component" value="Unassembled WGS sequence"/>
</dbReference>
<accession>A0AAP0MWB3</accession>